<evidence type="ECO:0000256" key="6">
    <source>
        <dbReference type="ARBA" id="ARBA00023002"/>
    </source>
</evidence>
<dbReference type="EMBL" id="BARV01003271">
    <property type="protein sequence ID" value="GAI01132.1"/>
    <property type="molecule type" value="Genomic_DNA"/>
</dbReference>
<dbReference type="GO" id="GO:0016491">
    <property type="term" value="F:oxidoreductase activity"/>
    <property type="evidence" value="ECO:0007669"/>
    <property type="project" value="UniProtKB-KW"/>
</dbReference>
<sequence>GVYVCHCGLNIAGTVDVEEVAKYAATLPSVVVSRDYRYMCSDPGQDLIKNDIKEYGLNRVVVASCSPRMHEPTFRNACQEGGLNPYLYEHANIREHCSWVHDDKKINTEKAKDLVRAAVKRVYYHEPLEVKEAPVNPNVLVVGGGIAGIQAALDIANGEKRVYLVEREPSIGGHMIQLDRTFPTLDCSECILTPKMADVGHHPFIELLAYSEVEEVSGSIGQFKVKVRKKARHIDESKCVGCGICEEKCPWKVPSEFEMGLAMRKAIYIPFAQAIPNLVTVDPDLCVYIQSNGKKCGACIKFCEAKAITPETLLNQTDQIIELEVGSIIVATGYDQFDPSVIPQYGYGKYDNVLTGLQFERMTCA</sequence>
<keyword evidence="5" id="KW-0285">Flavoprotein</keyword>
<dbReference type="PANTHER" id="PTHR43498">
    <property type="entry name" value="FERREDOXIN:COB-COM HETERODISULFIDE REDUCTASE SUBUNIT A"/>
    <property type="match status" value="1"/>
</dbReference>
<evidence type="ECO:0000259" key="9">
    <source>
        <dbReference type="PROSITE" id="PS51379"/>
    </source>
</evidence>
<feature type="non-terminal residue" evidence="10">
    <location>
        <position position="365"/>
    </location>
</feature>
<dbReference type="Pfam" id="PF00037">
    <property type="entry name" value="Fer4"/>
    <property type="match status" value="1"/>
</dbReference>
<dbReference type="PANTHER" id="PTHR43498:SF1">
    <property type="entry name" value="COB--COM HETERODISULFIDE REDUCTASE IRON-SULFUR SUBUNIT A"/>
    <property type="match status" value="1"/>
</dbReference>
<evidence type="ECO:0000313" key="10">
    <source>
        <dbReference type="EMBL" id="GAI01132.1"/>
    </source>
</evidence>
<dbReference type="GO" id="GO:0051539">
    <property type="term" value="F:4 iron, 4 sulfur cluster binding"/>
    <property type="evidence" value="ECO:0007669"/>
    <property type="project" value="UniProtKB-KW"/>
</dbReference>
<keyword evidence="3" id="KW-0004">4Fe-4S</keyword>
<dbReference type="InterPro" id="IPR017896">
    <property type="entry name" value="4Fe4S_Fe-S-bd"/>
</dbReference>
<evidence type="ECO:0000256" key="2">
    <source>
        <dbReference type="ARBA" id="ARBA00006561"/>
    </source>
</evidence>
<dbReference type="InterPro" id="IPR017900">
    <property type="entry name" value="4Fe4S_Fe_S_CS"/>
</dbReference>
<evidence type="ECO:0000256" key="3">
    <source>
        <dbReference type="ARBA" id="ARBA00022485"/>
    </source>
</evidence>
<organism evidence="10">
    <name type="scientific">marine sediment metagenome</name>
    <dbReference type="NCBI Taxonomy" id="412755"/>
    <lineage>
        <taxon>unclassified sequences</taxon>
        <taxon>metagenomes</taxon>
        <taxon>ecological metagenomes</taxon>
    </lineage>
</organism>
<keyword evidence="4" id="KW-0479">Metal-binding</keyword>
<dbReference type="InterPro" id="IPR036188">
    <property type="entry name" value="FAD/NAD-bd_sf"/>
</dbReference>
<comment type="cofactor">
    <cofactor evidence="1">
        <name>FAD</name>
        <dbReference type="ChEBI" id="CHEBI:57692"/>
    </cofactor>
</comment>
<evidence type="ECO:0000256" key="8">
    <source>
        <dbReference type="ARBA" id="ARBA00023014"/>
    </source>
</evidence>
<protein>
    <recommendedName>
        <fullName evidence="9">4Fe-4S ferredoxin-type domain-containing protein</fullName>
    </recommendedName>
</protein>
<dbReference type="PROSITE" id="PS51379">
    <property type="entry name" value="4FE4S_FER_2"/>
    <property type="match status" value="1"/>
</dbReference>
<dbReference type="PROSITE" id="PS00198">
    <property type="entry name" value="4FE4S_FER_1"/>
    <property type="match status" value="1"/>
</dbReference>
<accession>X1K2B1</accession>
<keyword evidence="5" id="KW-0274">FAD</keyword>
<dbReference type="SUPFAM" id="SSF51905">
    <property type="entry name" value="FAD/NAD(P)-binding domain"/>
    <property type="match status" value="1"/>
</dbReference>
<keyword evidence="7" id="KW-0408">Iron</keyword>
<gene>
    <name evidence="10" type="ORF">S06H3_07920</name>
</gene>
<feature type="domain" description="4Fe-4S ferredoxin-type" evidence="9">
    <location>
        <begin position="230"/>
        <end position="260"/>
    </location>
</feature>
<reference evidence="10" key="1">
    <citation type="journal article" date="2014" name="Front. Microbiol.">
        <title>High frequency of phylogenetically diverse reductive dehalogenase-homologous genes in deep subseafloor sedimentary metagenomes.</title>
        <authorList>
            <person name="Kawai M."/>
            <person name="Futagami T."/>
            <person name="Toyoda A."/>
            <person name="Takaki Y."/>
            <person name="Nishi S."/>
            <person name="Hori S."/>
            <person name="Arai W."/>
            <person name="Tsubouchi T."/>
            <person name="Morono Y."/>
            <person name="Uchiyama I."/>
            <person name="Ito T."/>
            <person name="Fujiyama A."/>
            <person name="Inagaki F."/>
            <person name="Takami H."/>
        </authorList>
    </citation>
    <scope>NUCLEOTIDE SEQUENCE</scope>
    <source>
        <strain evidence="10">Expedition CK06-06</strain>
    </source>
</reference>
<dbReference type="Gene3D" id="3.30.70.20">
    <property type="match status" value="1"/>
</dbReference>
<dbReference type="Pfam" id="PF12831">
    <property type="entry name" value="FAD_oxidored"/>
    <property type="match status" value="1"/>
</dbReference>
<dbReference type="InterPro" id="IPR039650">
    <property type="entry name" value="HdrA-like"/>
</dbReference>
<dbReference type="AlphaFoldDB" id="X1K2B1"/>
<evidence type="ECO:0000256" key="1">
    <source>
        <dbReference type="ARBA" id="ARBA00001974"/>
    </source>
</evidence>
<keyword evidence="6" id="KW-0560">Oxidoreductase</keyword>
<proteinExistence type="inferred from homology"/>
<feature type="non-terminal residue" evidence="10">
    <location>
        <position position="1"/>
    </location>
</feature>
<dbReference type="Gene3D" id="3.40.50.720">
    <property type="entry name" value="NAD(P)-binding Rossmann-like Domain"/>
    <property type="match status" value="1"/>
</dbReference>
<keyword evidence="8" id="KW-0411">Iron-sulfur</keyword>
<name>X1K2B1_9ZZZZ</name>
<evidence type="ECO:0000256" key="4">
    <source>
        <dbReference type="ARBA" id="ARBA00022723"/>
    </source>
</evidence>
<dbReference type="GO" id="GO:0046872">
    <property type="term" value="F:metal ion binding"/>
    <property type="evidence" value="ECO:0007669"/>
    <property type="project" value="UniProtKB-KW"/>
</dbReference>
<evidence type="ECO:0000256" key="7">
    <source>
        <dbReference type="ARBA" id="ARBA00023004"/>
    </source>
</evidence>
<comment type="similarity">
    <text evidence="2">Belongs to the HdrA family.</text>
</comment>
<comment type="caution">
    <text evidence="10">The sequence shown here is derived from an EMBL/GenBank/DDBJ whole genome shotgun (WGS) entry which is preliminary data.</text>
</comment>
<dbReference type="SUPFAM" id="SSF54862">
    <property type="entry name" value="4Fe-4S ferredoxins"/>
    <property type="match status" value="1"/>
</dbReference>
<evidence type="ECO:0000256" key="5">
    <source>
        <dbReference type="ARBA" id="ARBA00022827"/>
    </source>
</evidence>